<sequence length="144" mass="16923">MKLQATNTVTDQEFAQFFENKMSWITDDRMKQYGYFVEQDEKPIAFFCLYPVDKSSYWLRAFIMKKGAPFSLPLTIIQSAENLTYNYGAEKLYVQSRSETVDQLLMQLSYQQIPQGPSTEKQGQWWMNDHLNVDKVDGYTQNVN</sequence>
<evidence type="ECO:0000313" key="1">
    <source>
        <dbReference type="EMBL" id="PWU67000.1"/>
    </source>
</evidence>
<dbReference type="EMBL" id="QGTD01000019">
    <property type="protein sequence ID" value="PWU67000.1"/>
    <property type="molecule type" value="Genomic_DNA"/>
</dbReference>
<protein>
    <recommendedName>
        <fullName evidence="3">GNAT family N-acetyltransferase</fullName>
    </recommendedName>
</protein>
<gene>
    <name evidence="1" type="ORF">DLJ74_17410</name>
</gene>
<organism evidence="1 2">
    <name type="scientific">Gracilibacillus dipsosauri</name>
    <dbReference type="NCBI Taxonomy" id="178340"/>
    <lineage>
        <taxon>Bacteria</taxon>
        <taxon>Bacillati</taxon>
        <taxon>Bacillota</taxon>
        <taxon>Bacilli</taxon>
        <taxon>Bacillales</taxon>
        <taxon>Bacillaceae</taxon>
        <taxon>Gracilibacillus</taxon>
    </lineage>
</organism>
<dbReference type="Proteomes" id="UP000245624">
    <property type="component" value="Unassembled WGS sequence"/>
</dbReference>
<evidence type="ECO:0008006" key="3">
    <source>
        <dbReference type="Google" id="ProtNLM"/>
    </source>
</evidence>
<dbReference type="RefSeq" id="WP_109985426.1">
    <property type="nucleotide sequence ID" value="NZ_QGTD01000019.1"/>
</dbReference>
<dbReference type="AlphaFoldDB" id="A0A317KWA9"/>
<accession>A0A317KWA9</accession>
<reference evidence="1 2" key="1">
    <citation type="submission" date="2018-05" db="EMBL/GenBank/DDBJ databases">
        <title>Genomic analysis of Gracilibacillus dipsosauri DD1 reveals novel features of a salt-tolerant amylase.</title>
        <authorList>
            <person name="Deutch C.E."/>
            <person name="Yang S."/>
        </authorList>
    </citation>
    <scope>NUCLEOTIDE SEQUENCE [LARGE SCALE GENOMIC DNA]</scope>
    <source>
        <strain evidence="1 2">DD1</strain>
    </source>
</reference>
<evidence type="ECO:0000313" key="2">
    <source>
        <dbReference type="Proteomes" id="UP000245624"/>
    </source>
</evidence>
<dbReference type="OrthoDB" id="2970403at2"/>
<keyword evidence="2" id="KW-1185">Reference proteome</keyword>
<comment type="caution">
    <text evidence="1">The sequence shown here is derived from an EMBL/GenBank/DDBJ whole genome shotgun (WGS) entry which is preliminary data.</text>
</comment>
<proteinExistence type="predicted"/>
<name>A0A317KWA9_9BACI</name>